<dbReference type="InterPro" id="IPR001387">
    <property type="entry name" value="Cro/C1-type_HTH"/>
</dbReference>
<dbReference type="KEGG" id="smai:EXU30_00395"/>
<keyword evidence="5" id="KW-1185">Reference proteome</keyword>
<dbReference type="SUPFAM" id="SSF47413">
    <property type="entry name" value="lambda repressor-like DNA-binding domains"/>
    <property type="match status" value="1"/>
</dbReference>
<evidence type="ECO:0000313" key="5">
    <source>
        <dbReference type="Proteomes" id="UP000291106"/>
    </source>
</evidence>
<name>A0A411PMG5_9GAMM</name>
<keyword evidence="1" id="KW-0238">DNA-binding</keyword>
<dbReference type="AlphaFoldDB" id="A0A411PMG5"/>
<accession>A0A411PMG5</accession>
<evidence type="ECO:0000259" key="2">
    <source>
        <dbReference type="PROSITE" id="PS50943"/>
    </source>
</evidence>
<gene>
    <name evidence="3" type="ORF">EXU30_00365</name>
    <name evidence="4" type="ORF">EXU30_00395</name>
</gene>
<dbReference type="PANTHER" id="PTHR46558">
    <property type="entry name" value="TRACRIPTIONAL REGULATORY PROTEIN-RELATED-RELATED"/>
    <property type="match status" value="1"/>
</dbReference>
<dbReference type="PROSITE" id="PS50943">
    <property type="entry name" value="HTH_CROC1"/>
    <property type="match status" value="1"/>
</dbReference>
<dbReference type="InterPro" id="IPR010982">
    <property type="entry name" value="Lambda_DNA-bd_dom_sf"/>
</dbReference>
<dbReference type="KEGG" id="smai:EXU30_00365"/>
<reference evidence="4 5" key="1">
    <citation type="submission" date="2019-02" db="EMBL/GenBank/DDBJ databases">
        <title>Shewanella sp. D4-2 isolated from Dokdo Island.</title>
        <authorList>
            <person name="Baek K."/>
        </authorList>
    </citation>
    <scope>NUCLEOTIDE SEQUENCE [LARGE SCALE GENOMIC DNA]</scope>
    <source>
        <strain evidence="4 5">D4-2</strain>
    </source>
</reference>
<feature type="domain" description="HTH cro/C1-type" evidence="2">
    <location>
        <begin position="7"/>
        <end position="61"/>
    </location>
</feature>
<proteinExistence type="predicted"/>
<sequence>MSIGSVLKDKRLALGIKQEDIAEQLGVTVQTVSKWERDVTEPKASQVFSLSKILRLSEKSICKGETSSVSDNPMDFMMKFGKVIHHLNDTALMVTLYDHIEDEESFYEDLVKQSDLPKEAF</sequence>
<dbReference type="CDD" id="cd00093">
    <property type="entry name" value="HTH_XRE"/>
    <property type="match status" value="1"/>
</dbReference>
<dbReference type="OrthoDB" id="5888984at2"/>
<dbReference type="GO" id="GO:0003677">
    <property type="term" value="F:DNA binding"/>
    <property type="evidence" value="ECO:0007669"/>
    <property type="project" value="UniProtKB-KW"/>
</dbReference>
<organism evidence="4 5">
    <name type="scientific">Shewanella maritima</name>
    <dbReference type="NCBI Taxonomy" id="2520507"/>
    <lineage>
        <taxon>Bacteria</taxon>
        <taxon>Pseudomonadati</taxon>
        <taxon>Pseudomonadota</taxon>
        <taxon>Gammaproteobacteria</taxon>
        <taxon>Alteromonadales</taxon>
        <taxon>Shewanellaceae</taxon>
        <taxon>Shewanella</taxon>
    </lineage>
</organism>
<evidence type="ECO:0000256" key="1">
    <source>
        <dbReference type="ARBA" id="ARBA00023125"/>
    </source>
</evidence>
<dbReference type="PANTHER" id="PTHR46558:SF4">
    <property type="entry name" value="DNA-BIDING PHAGE PROTEIN"/>
    <property type="match status" value="1"/>
</dbReference>
<dbReference type="Pfam" id="PF01381">
    <property type="entry name" value="HTH_3"/>
    <property type="match status" value="1"/>
</dbReference>
<dbReference type="EMBL" id="CP036200">
    <property type="protein sequence ID" value="QBF84732.1"/>
    <property type="molecule type" value="Genomic_DNA"/>
</dbReference>
<dbReference type="Proteomes" id="UP000291106">
    <property type="component" value="Chromosome"/>
</dbReference>
<dbReference type="SMART" id="SM00530">
    <property type="entry name" value="HTH_XRE"/>
    <property type="match status" value="1"/>
</dbReference>
<dbReference type="EMBL" id="CP036200">
    <property type="protein sequence ID" value="QBF84731.1"/>
    <property type="molecule type" value="Genomic_DNA"/>
</dbReference>
<evidence type="ECO:0000313" key="3">
    <source>
        <dbReference type="EMBL" id="QBF84731.1"/>
    </source>
</evidence>
<protein>
    <submittedName>
        <fullName evidence="4">Helix-turn-helix domain-containing protein</fullName>
    </submittedName>
</protein>
<evidence type="ECO:0000313" key="4">
    <source>
        <dbReference type="EMBL" id="QBF84732.1"/>
    </source>
</evidence>
<dbReference type="Gene3D" id="1.10.260.40">
    <property type="entry name" value="lambda repressor-like DNA-binding domains"/>
    <property type="match status" value="1"/>
</dbReference>